<proteinExistence type="predicted"/>
<dbReference type="AlphaFoldDB" id="A0A3B0ZN04"/>
<dbReference type="EMBL" id="UOFL01000232">
    <property type="protein sequence ID" value="VAW81976.1"/>
    <property type="molecule type" value="Genomic_DNA"/>
</dbReference>
<evidence type="ECO:0000259" key="1">
    <source>
        <dbReference type="Pfam" id="PF00109"/>
    </source>
</evidence>
<sequence>MDPEINTKLSDSLVVTATGACLLNHSGLHKVDASLNCMDERMEVKPWLKIQKSKKFMGKQDQLALIAAGRCLQKAQLDEALLQQRTGLYLVVGFIPFERREIQSLAENSSVDGQFSMQRFSTDGLDAVNPLLTFRCLPNMPAYHISANFGIQGPYFVTYPDAGQFYLAIEQAKMALLSNEIDVALIGAVADQNNFLVQHHLQRILEPEQLTRSDSAGFICLERENFARDRGANIVFKLTSLRYDYKAPNYLQQIPASTETFYWGPDTQLELERDLKSFGPSSLAISLHLNQHLKSMFSVKHKLVSSSGLSGSSEWNVCDEL</sequence>
<dbReference type="Pfam" id="PF00109">
    <property type="entry name" value="ketoacyl-synt"/>
    <property type="match status" value="1"/>
</dbReference>
<gene>
    <name evidence="2" type="ORF">MNBD_GAMMA12-1980</name>
</gene>
<feature type="domain" description="Beta-ketoacyl synthase-like N-terminal" evidence="1">
    <location>
        <begin position="51"/>
        <end position="191"/>
    </location>
</feature>
<organism evidence="2">
    <name type="scientific">hydrothermal vent metagenome</name>
    <dbReference type="NCBI Taxonomy" id="652676"/>
    <lineage>
        <taxon>unclassified sequences</taxon>
        <taxon>metagenomes</taxon>
        <taxon>ecological metagenomes</taxon>
    </lineage>
</organism>
<dbReference type="SUPFAM" id="SSF53901">
    <property type="entry name" value="Thiolase-like"/>
    <property type="match status" value="1"/>
</dbReference>
<reference evidence="2" key="1">
    <citation type="submission" date="2018-06" db="EMBL/GenBank/DDBJ databases">
        <authorList>
            <person name="Zhirakovskaya E."/>
        </authorList>
    </citation>
    <scope>NUCLEOTIDE SEQUENCE</scope>
</reference>
<accession>A0A3B0ZN04</accession>
<dbReference type="GO" id="GO:0016746">
    <property type="term" value="F:acyltransferase activity"/>
    <property type="evidence" value="ECO:0007669"/>
    <property type="project" value="InterPro"/>
</dbReference>
<dbReference type="Gene3D" id="3.40.47.10">
    <property type="match status" value="1"/>
</dbReference>
<dbReference type="InterPro" id="IPR016039">
    <property type="entry name" value="Thiolase-like"/>
</dbReference>
<name>A0A3B0ZN04_9ZZZZ</name>
<evidence type="ECO:0000313" key="2">
    <source>
        <dbReference type="EMBL" id="VAW81976.1"/>
    </source>
</evidence>
<protein>
    <recommendedName>
        <fullName evidence="1">Beta-ketoacyl synthase-like N-terminal domain-containing protein</fullName>
    </recommendedName>
</protein>
<dbReference type="InterPro" id="IPR014030">
    <property type="entry name" value="Ketoacyl_synth_N"/>
</dbReference>